<dbReference type="STRING" id="688246.Premu_0506"/>
<sequence length="304" mass="35167">MAKENETTRSLYRWLNVIKAIAGDQGQSAASIAEILGSSTRNAYYVLNALEKYGFMVNHTKGSYSLDINSPFFRELRSSVNFTTDQAAYLYKLLLLTGKDNALAGALMVKLERFYNLNGQDGNEKSYGPYKNYLLLKRAIHDKKCVVLHNYASSNSLTVRDRFVEPFMFLGEESDIRAYEPESSINKTFKISRISSVDILEDDWSHEEKHRDAFTDMFMYSGEIRHHIRLRLDVSSSNFMQEEYPHSEACLTREDDTHWLLETDVANYAGIGRFILGLYDHIEIIEDEGLQQYLRQQIQKMLDR</sequence>
<dbReference type="InterPro" id="IPR036388">
    <property type="entry name" value="WH-like_DNA-bd_sf"/>
</dbReference>
<proteinExistence type="predicted"/>
<dbReference type="OrthoDB" id="1315521at2"/>
<dbReference type="InterPro" id="IPR036390">
    <property type="entry name" value="WH_DNA-bd_sf"/>
</dbReference>
<dbReference type="SUPFAM" id="SSF46785">
    <property type="entry name" value="Winged helix' DNA-binding domain"/>
    <property type="match status" value="1"/>
</dbReference>
<dbReference type="HOGENOM" id="CLU_933096_0_0_10"/>
<dbReference type="Proteomes" id="UP000002772">
    <property type="component" value="Unassembled WGS sequence"/>
</dbReference>
<dbReference type="EMBL" id="GL945017">
    <property type="protein sequence ID" value="EGN55988.1"/>
    <property type="molecule type" value="Genomic_DNA"/>
</dbReference>
<dbReference type="Pfam" id="PF25583">
    <property type="entry name" value="WCX"/>
    <property type="match status" value="1"/>
</dbReference>
<dbReference type="Gene3D" id="1.10.10.10">
    <property type="entry name" value="Winged helix-like DNA-binding domain superfamily/Winged helix DNA-binding domain"/>
    <property type="match status" value="1"/>
</dbReference>
<dbReference type="PROSITE" id="PS52050">
    <property type="entry name" value="WYL"/>
    <property type="match status" value="1"/>
</dbReference>
<feature type="domain" description="WCX" evidence="1">
    <location>
        <begin position="225"/>
        <end position="302"/>
    </location>
</feature>
<protein>
    <recommendedName>
        <fullName evidence="1">WCX domain-containing protein</fullName>
    </recommendedName>
</protein>
<accession>F8NBW2</accession>
<dbReference type="RefSeq" id="WP_007572868.1">
    <property type="nucleotide sequence ID" value="NZ_BPTS01000001.1"/>
</dbReference>
<dbReference type="PANTHER" id="PTHR34580">
    <property type="match status" value="1"/>
</dbReference>
<evidence type="ECO:0000313" key="3">
    <source>
        <dbReference type="Proteomes" id="UP000002772"/>
    </source>
</evidence>
<dbReference type="eggNOG" id="COG2378">
    <property type="taxonomic scope" value="Bacteria"/>
</dbReference>
<dbReference type="PANTHER" id="PTHR34580:SF1">
    <property type="entry name" value="PROTEIN PAFC"/>
    <property type="match status" value="1"/>
</dbReference>
<reference evidence="3" key="1">
    <citation type="journal article" date="2011" name="Stand. Genomic Sci.">
        <title>Non-contiguous finished genome sequence of the opportunistic oral pathogen Prevotella multisaccharivorax type strain (PPPA20).</title>
        <authorList>
            <person name="Pati A."/>
            <person name="Gronow S."/>
            <person name="Lu M."/>
            <person name="Lapidus A."/>
            <person name="Nolan M."/>
            <person name="Lucas S."/>
            <person name="Hammon N."/>
            <person name="Deshpande S."/>
            <person name="Cheng J.F."/>
            <person name="Tapia R."/>
            <person name="Han C."/>
            <person name="Goodwin L."/>
            <person name="Pitluck S."/>
            <person name="Liolios K."/>
            <person name="Pagani I."/>
            <person name="Mavromatis K."/>
            <person name="Mikhailova N."/>
            <person name="Huntemann M."/>
            <person name="Chen A."/>
            <person name="Palaniappan K."/>
            <person name="Land M."/>
            <person name="Hauser L."/>
            <person name="Detter J.C."/>
            <person name="Brambilla E.M."/>
            <person name="Rohde M."/>
            <person name="Goker M."/>
            <person name="Woyke T."/>
            <person name="Bristow J."/>
            <person name="Eisen J.A."/>
            <person name="Markowitz V."/>
            <person name="Hugenholtz P."/>
            <person name="Kyrpides N.C."/>
            <person name="Klenk H.P."/>
            <person name="Ivanova N."/>
        </authorList>
    </citation>
    <scope>NUCLEOTIDE SEQUENCE [LARGE SCALE GENOMIC DNA]</scope>
    <source>
        <strain evidence="3">DSM 17128</strain>
    </source>
</reference>
<evidence type="ECO:0000259" key="1">
    <source>
        <dbReference type="Pfam" id="PF25583"/>
    </source>
</evidence>
<gene>
    <name evidence="2" type="ORF">Premu_0506</name>
</gene>
<dbReference type="AlphaFoldDB" id="F8NBW2"/>
<dbReference type="InterPro" id="IPR051534">
    <property type="entry name" value="CBASS_pafABC_assoc_protein"/>
</dbReference>
<organism evidence="2 3">
    <name type="scientific">Hallella multisaccharivorax DSM 17128</name>
    <dbReference type="NCBI Taxonomy" id="688246"/>
    <lineage>
        <taxon>Bacteria</taxon>
        <taxon>Pseudomonadati</taxon>
        <taxon>Bacteroidota</taxon>
        <taxon>Bacteroidia</taxon>
        <taxon>Bacteroidales</taxon>
        <taxon>Prevotellaceae</taxon>
        <taxon>Hallella</taxon>
    </lineage>
</organism>
<keyword evidence="3" id="KW-1185">Reference proteome</keyword>
<name>F8NBW2_9BACT</name>
<dbReference type="InterPro" id="IPR057727">
    <property type="entry name" value="WCX_dom"/>
</dbReference>
<evidence type="ECO:0000313" key="2">
    <source>
        <dbReference type="EMBL" id="EGN55988.1"/>
    </source>
</evidence>